<reference evidence="3 4" key="1">
    <citation type="submission" date="2024-02" db="EMBL/GenBank/DDBJ databases">
        <authorList>
            <person name="Chen Y."/>
            <person name="Shah S."/>
            <person name="Dougan E. K."/>
            <person name="Thang M."/>
            <person name="Chan C."/>
        </authorList>
    </citation>
    <scope>NUCLEOTIDE SEQUENCE [LARGE SCALE GENOMIC DNA]</scope>
</reference>
<proteinExistence type="predicted"/>
<feature type="coiled-coil region" evidence="1">
    <location>
        <begin position="208"/>
        <end position="235"/>
    </location>
</feature>
<feature type="compositionally biased region" description="Acidic residues" evidence="2">
    <location>
        <begin position="383"/>
        <end position="392"/>
    </location>
</feature>
<comment type="caution">
    <text evidence="3">The sequence shown here is derived from an EMBL/GenBank/DDBJ whole genome shotgun (WGS) entry which is preliminary data.</text>
</comment>
<protein>
    <submittedName>
        <fullName evidence="3">Uncharacterized protein</fullName>
    </submittedName>
</protein>
<keyword evidence="1" id="KW-0175">Coiled coil</keyword>
<dbReference type="EMBL" id="CAXAMN010022862">
    <property type="protein sequence ID" value="CAK9073243.1"/>
    <property type="molecule type" value="Genomic_DNA"/>
</dbReference>
<feature type="region of interest" description="Disordered" evidence="2">
    <location>
        <begin position="376"/>
        <end position="399"/>
    </location>
</feature>
<evidence type="ECO:0000313" key="4">
    <source>
        <dbReference type="Proteomes" id="UP001642484"/>
    </source>
</evidence>
<accession>A0ABP0PB21</accession>
<keyword evidence="4" id="KW-1185">Reference proteome</keyword>
<evidence type="ECO:0000313" key="3">
    <source>
        <dbReference type="EMBL" id="CAK9073243.1"/>
    </source>
</evidence>
<evidence type="ECO:0000256" key="2">
    <source>
        <dbReference type="SAM" id="MobiDB-lite"/>
    </source>
</evidence>
<dbReference type="Proteomes" id="UP001642484">
    <property type="component" value="Unassembled WGS sequence"/>
</dbReference>
<evidence type="ECO:0000256" key="1">
    <source>
        <dbReference type="SAM" id="Coils"/>
    </source>
</evidence>
<sequence length="399" mass="42247">MAGSAMEVEDCEASETLILATEELPSSPAGQLGQALWRRRVPLVLALLSALVALTGLLTRTKPQVLGGAVVLPPSAVAGDGTLPLLGLAHVSEGAVDVLCVIDISQMVARINLMGLIIPVASEVCDYDRIRRRGGVVDKEAEQHCANFILLNVVNDLLFIGLVADSLTQCAHSLNLPANCAANIASILGTMSLIAQSVNQMDYVCVNRDNITEKIDQKKAKITKAKQDIQRDVQKFLIDHGYNVKNVLPPNPAVEKNRVYRSIAGCFGSIVLTSTMVMRLAVVIADTVVHCPKKYGLEPKVCALDILGILGLLGASVRFGATSGITCRAIVGEASQTAACTQAIAAMPTGVFSGAAVLGNVNAACGKALENWDPANWPKKESVEDEEEEQEGDFIIPDA</sequence>
<gene>
    <name evidence="3" type="ORF">CCMP2556_LOCUS36039</name>
</gene>
<name>A0ABP0PB21_9DINO</name>
<organism evidence="3 4">
    <name type="scientific">Durusdinium trenchii</name>
    <dbReference type="NCBI Taxonomy" id="1381693"/>
    <lineage>
        <taxon>Eukaryota</taxon>
        <taxon>Sar</taxon>
        <taxon>Alveolata</taxon>
        <taxon>Dinophyceae</taxon>
        <taxon>Suessiales</taxon>
        <taxon>Symbiodiniaceae</taxon>
        <taxon>Durusdinium</taxon>
    </lineage>
</organism>